<evidence type="ECO:0000313" key="5">
    <source>
        <dbReference type="EMBL" id="MCZ0704423.1"/>
    </source>
</evidence>
<accession>A0A9J6RFT7</accession>
<organism evidence="5 6">
    <name type="scientific">Natronobacillus azotifigens</name>
    <dbReference type="NCBI Taxonomy" id="472978"/>
    <lineage>
        <taxon>Bacteria</taxon>
        <taxon>Bacillati</taxon>
        <taxon>Bacillota</taxon>
        <taxon>Bacilli</taxon>
        <taxon>Bacillales</taxon>
        <taxon>Bacillaceae</taxon>
        <taxon>Natronobacillus</taxon>
    </lineage>
</organism>
<proteinExistence type="predicted"/>
<dbReference type="Gene3D" id="1.10.260.40">
    <property type="entry name" value="lambda repressor-like DNA-binding domains"/>
    <property type="match status" value="1"/>
</dbReference>
<dbReference type="AlphaFoldDB" id="A0A9J6RFT7"/>
<keyword evidence="2 5" id="KW-0238">DNA-binding</keyword>
<dbReference type="SUPFAM" id="SSF47413">
    <property type="entry name" value="lambda repressor-like DNA-binding domains"/>
    <property type="match status" value="1"/>
</dbReference>
<keyword evidence="1" id="KW-0805">Transcription regulation</keyword>
<dbReference type="PANTHER" id="PTHR30146">
    <property type="entry name" value="LACI-RELATED TRANSCRIPTIONAL REPRESSOR"/>
    <property type="match status" value="1"/>
</dbReference>
<dbReference type="InterPro" id="IPR028082">
    <property type="entry name" value="Peripla_BP_I"/>
</dbReference>
<dbReference type="PANTHER" id="PTHR30146:SF109">
    <property type="entry name" value="HTH-TYPE TRANSCRIPTIONAL REGULATOR GALS"/>
    <property type="match status" value="1"/>
</dbReference>
<dbReference type="SMART" id="SM00354">
    <property type="entry name" value="HTH_LACI"/>
    <property type="match status" value="1"/>
</dbReference>
<name>A0A9J6RFT7_9BACI</name>
<evidence type="ECO:0000259" key="4">
    <source>
        <dbReference type="PROSITE" id="PS50932"/>
    </source>
</evidence>
<dbReference type="CDD" id="cd06267">
    <property type="entry name" value="PBP1_LacI_sugar_binding-like"/>
    <property type="match status" value="1"/>
</dbReference>
<evidence type="ECO:0000313" key="6">
    <source>
        <dbReference type="Proteomes" id="UP001084197"/>
    </source>
</evidence>
<dbReference type="PROSITE" id="PS00356">
    <property type="entry name" value="HTH_LACI_1"/>
    <property type="match status" value="1"/>
</dbReference>
<gene>
    <name evidence="5" type="ORF">OWO01_14530</name>
</gene>
<dbReference type="SUPFAM" id="SSF53822">
    <property type="entry name" value="Periplasmic binding protein-like I"/>
    <property type="match status" value="1"/>
</dbReference>
<dbReference type="InterPro" id="IPR010982">
    <property type="entry name" value="Lambda_DNA-bd_dom_sf"/>
</dbReference>
<evidence type="ECO:0000256" key="3">
    <source>
        <dbReference type="ARBA" id="ARBA00023163"/>
    </source>
</evidence>
<dbReference type="PRINTS" id="PR00036">
    <property type="entry name" value="HTHLACI"/>
</dbReference>
<dbReference type="PROSITE" id="PS50932">
    <property type="entry name" value="HTH_LACI_2"/>
    <property type="match status" value="1"/>
</dbReference>
<dbReference type="Pfam" id="PF00356">
    <property type="entry name" value="LacI"/>
    <property type="match status" value="1"/>
</dbReference>
<dbReference type="GO" id="GO:0000976">
    <property type="term" value="F:transcription cis-regulatory region binding"/>
    <property type="evidence" value="ECO:0007669"/>
    <property type="project" value="TreeGrafter"/>
</dbReference>
<evidence type="ECO:0000256" key="2">
    <source>
        <dbReference type="ARBA" id="ARBA00023125"/>
    </source>
</evidence>
<dbReference type="CDD" id="cd01392">
    <property type="entry name" value="HTH_LacI"/>
    <property type="match status" value="1"/>
</dbReference>
<dbReference type="Proteomes" id="UP001084197">
    <property type="component" value="Unassembled WGS sequence"/>
</dbReference>
<comment type="caution">
    <text evidence="5">The sequence shown here is derived from an EMBL/GenBank/DDBJ whole genome shotgun (WGS) entry which is preliminary data.</text>
</comment>
<reference evidence="5" key="1">
    <citation type="submission" date="2022-11" db="EMBL/GenBank/DDBJ databases">
        <title>WGS of Natronobacillus azotifigens 24KS-1, an anaerobic diazotrophic haloalkaliphile from soda-rich habitats.</title>
        <authorList>
            <person name="Sorokin D.Y."/>
            <person name="Merkel A.Y."/>
        </authorList>
    </citation>
    <scope>NUCLEOTIDE SEQUENCE</scope>
    <source>
        <strain evidence="5">24KS-1</strain>
    </source>
</reference>
<feature type="domain" description="HTH lacI-type" evidence="4">
    <location>
        <begin position="5"/>
        <end position="59"/>
    </location>
</feature>
<dbReference type="Gene3D" id="3.40.50.2300">
    <property type="match status" value="2"/>
</dbReference>
<dbReference type="RefSeq" id="WP_268781195.1">
    <property type="nucleotide sequence ID" value="NZ_JAPRAT010000036.1"/>
</dbReference>
<dbReference type="InterPro" id="IPR000843">
    <property type="entry name" value="HTH_LacI"/>
</dbReference>
<sequence length="340" mass="37724">MKKNITIHDVAKHANVSIATVSNVINGTGRVSQNTLNIVNNSIDKLGYYPNISARTMKKKSSNLISVIVPFQNEKGNLHDNPFYWNLVSGIEKVSRKNKFQVVLTGVTGDNDLSLNFIKERNIDGVVIIGASHNATLVKETKSLAIPSVFVDSYLMDEEVYQVFLDDEQGGYKGIKFLLDQGHKHIALIGGNKEINGVMKERFEGAKKAFAQTDITIDESIYIDVPVSMEGGYDAGEIIINHPKITAIFCFSDVLAIGLMKYLSEKKKRIPDDYALIGFDNISASQYTTPPLTTISQNTVHKGEVTANLLIDQIMNNNDIKQKKIILPISLIERESTSYL</sequence>
<evidence type="ECO:0000256" key="1">
    <source>
        <dbReference type="ARBA" id="ARBA00023015"/>
    </source>
</evidence>
<keyword evidence="6" id="KW-1185">Reference proteome</keyword>
<keyword evidence="3" id="KW-0804">Transcription</keyword>
<dbReference type="EMBL" id="JAPRAT010000036">
    <property type="protein sequence ID" value="MCZ0704423.1"/>
    <property type="molecule type" value="Genomic_DNA"/>
</dbReference>
<protein>
    <submittedName>
        <fullName evidence="5">LacI family DNA-binding transcriptional regulator</fullName>
    </submittedName>
</protein>
<dbReference type="InterPro" id="IPR046335">
    <property type="entry name" value="LacI/GalR-like_sensor"/>
</dbReference>
<dbReference type="Pfam" id="PF13377">
    <property type="entry name" value="Peripla_BP_3"/>
    <property type="match status" value="1"/>
</dbReference>
<dbReference type="GO" id="GO:0003700">
    <property type="term" value="F:DNA-binding transcription factor activity"/>
    <property type="evidence" value="ECO:0007669"/>
    <property type="project" value="TreeGrafter"/>
</dbReference>